<dbReference type="Proteomes" id="UP001163850">
    <property type="component" value="Unassembled WGS sequence"/>
</dbReference>
<feature type="signal peptide" evidence="1">
    <location>
        <begin position="1"/>
        <end position="19"/>
    </location>
</feature>
<feature type="chain" id="PRO_5041257892" evidence="1">
    <location>
        <begin position="20"/>
        <end position="72"/>
    </location>
</feature>
<protein>
    <submittedName>
        <fullName evidence="2">Uncharacterized protein</fullName>
    </submittedName>
</protein>
<name>A0AA38PT75_9AGAR</name>
<evidence type="ECO:0000313" key="2">
    <source>
        <dbReference type="EMBL" id="KAJ3980896.1"/>
    </source>
</evidence>
<keyword evidence="1" id="KW-0732">Signal</keyword>
<dbReference type="EMBL" id="MU802150">
    <property type="protein sequence ID" value="KAJ3980896.1"/>
    <property type="molecule type" value="Genomic_DNA"/>
</dbReference>
<evidence type="ECO:0000313" key="3">
    <source>
        <dbReference type="Proteomes" id="UP001163850"/>
    </source>
</evidence>
<organism evidence="2 3">
    <name type="scientific">Lentinula detonsa</name>
    <dbReference type="NCBI Taxonomy" id="2804962"/>
    <lineage>
        <taxon>Eukaryota</taxon>
        <taxon>Fungi</taxon>
        <taxon>Dikarya</taxon>
        <taxon>Basidiomycota</taxon>
        <taxon>Agaricomycotina</taxon>
        <taxon>Agaricomycetes</taxon>
        <taxon>Agaricomycetidae</taxon>
        <taxon>Agaricales</taxon>
        <taxon>Marasmiineae</taxon>
        <taxon>Omphalotaceae</taxon>
        <taxon>Lentinula</taxon>
    </lineage>
</organism>
<evidence type="ECO:0000256" key="1">
    <source>
        <dbReference type="SAM" id="SignalP"/>
    </source>
</evidence>
<gene>
    <name evidence="2" type="ORF">F5890DRAFT_632700</name>
</gene>
<comment type="caution">
    <text evidence="2">The sequence shown here is derived from an EMBL/GenBank/DDBJ whole genome shotgun (WGS) entry which is preliminary data.</text>
</comment>
<reference evidence="2" key="1">
    <citation type="submission" date="2022-08" db="EMBL/GenBank/DDBJ databases">
        <authorList>
            <consortium name="DOE Joint Genome Institute"/>
            <person name="Min B."/>
            <person name="Riley R."/>
            <person name="Sierra-Patev S."/>
            <person name="Naranjo-Ortiz M."/>
            <person name="Looney B."/>
            <person name="Konkel Z."/>
            <person name="Slot J.C."/>
            <person name="Sakamoto Y."/>
            <person name="Steenwyk J.L."/>
            <person name="Rokas A."/>
            <person name="Carro J."/>
            <person name="Camarero S."/>
            <person name="Ferreira P."/>
            <person name="Molpeceres G."/>
            <person name="Ruiz-Duenas F.J."/>
            <person name="Serrano A."/>
            <person name="Henrissat B."/>
            <person name="Drula E."/>
            <person name="Hughes K.W."/>
            <person name="Mata J.L."/>
            <person name="Ishikawa N.K."/>
            <person name="Vargas-Isla R."/>
            <person name="Ushijima S."/>
            <person name="Smith C.A."/>
            <person name="Ahrendt S."/>
            <person name="Andreopoulos W."/>
            <person name="He G."/>
            <person name="Labutti K."/>
            <person name="Lipzen A."/>
            <person name="Ng V."/>
            <person name="Sandor L."/>
            <person name="Barry K."/>
            <person name="Martinez A.T."/>
            <person name="Xiao Y."/>
            <person name="Gibbons J.G."/>
            <person name="Terashima K."/>
            <person name="Hibbett D.S."/>
            <person name="Grigoriev I.V."/>
        </authorList>
    </citation>
    <scope>NUCLEOTIDE SEQUENCE</scope>
    <source>
        <strain evidence="2">TFB7829</strain>
    </source>
</reference>
<sequence length="72" mass="8237">MKASLDMIILCIMLFMSSGHRPGVVSCCYQNFRGHFLPVECRKNGDNSQVHRLHRCGMKWKDFGVSSGFEEI</sequence>
<accession>A0AA38PT75</accession>
<dbReference type="AlphaFoldDB" id="A0AA38PT75"/>
<proteinExistence type="predicted"/>